<organism evidence="1 2">
    <name type="scientific">Synechococcus lacustris str. Tous</name>
    <dbReference type="NCBI Taxonomy" id="1910958"/>
    <lineage>
        <taxon>Bacteria</taxon>
        <taxon>Bacillati</taxon>
        <taxon>Cyanobacteriota</taxon>
        <taxon>Cyanophyceae</taxon>
        <taxon>Synechococcales</taxon>
        <taxon>Synechococcaceae</taxon>
        <taxon>Synechococcus</taxon>
    </lineage>
</organism>
<name>A0A2P7EE08_9SYNE</name>
<proteinExistence type="predicted"/>
<comment type="caution">
    <text evidence="1">The sequence shown here is derived from an EMBL/GenBank/DDBJ whole genome shotgun (WGS) entry which is preliminary data.</text>
</comment>
<sequence length="80" mass="8975">MDLIQLGATGSGPLQLIVDTNPPRQSITLLDVFWQQREISETSYSFPGGKEINWDELPINLPSHNGPLLHRISKRSSILH</sequence>
<dbReference type="EMBL" id="PXVC01000031">
    <property type="protein sequence ID" value="PSI01470.1"/>
    <property type="molecule type" value="Genomic_DNA"/>
</dbReference>
<gene>
    <name evidence="1" type="ORF">C7K08_08005</name>
</gene>
<keyword evidence="2" id="KW-1185">Reference proteome</keyword>
<accession>A0A2P7EE08</accession>
<reference evidence="2" key="1">
    <citation type="submission" date="2018-03" db="EMBL/GenBank/DDBJ databases">
        <title>Ecological and genomic features of two cosmopolitan and abundant freshwater picocyanobacteria.</title>
        <authorList>
            <person name="Cabello-Yeves P.J."/>
            <person name="Picazo A."/>
            <person name="Camacho A."/>
            <person name="Callieri C."/>
            <person name="Rosselli R."/>
            <person name="Roda-Garcia J."/>
            <person name="Coutinho F.H."/>
            <person name="Rodriguez-Valera F."/>
        </authorList>
    </citation>
    <scope>NUCLEOTIDE SEQUENCE [LARGE SCALE GENOMIC DNA]</scope>
    <source>
        <strain evidence="2">Tous</strain>
    </source>
</reference>
<evidence type="ECO:0000313" key="1">
    <source>
        <dbReference type="EMBL" id="PSI01470.1"/>
    </source>
</evidence>
<evidence type="ECO:0000313" key="2">
    <source>
        <dbReference type="Proteomes" id="UP000240206"/>
    </source>
</evidence>
<dbReference type="AlphaFoldDB" id="A0A2P7EE08"/>
<dbReference type="Proteomes" id="UP000240206">
    <property type="component" value="Unassembled WGS sequence"/>
</dbReference>
<protein>
    <submittedName>
        <fullName evidence="1">Uncharacterized protein</fullName>
    </submittedName>
</protein>